<dbReference type="EMBL" id="JBJQND010000001">
    <property type="protein sequence ID" value="KAL3891857.1"/>
    <property type="molecule type" value="Genomic_DNA"/>
</dbReference>
<reference evidence="1 2" key="1">
    <citation type="submission" date="2024-11" db="EMBL/GenBank/DDBJ databases">
        <title>Chromosome-level genome assembly of the freshwater bivalve Anodonta woodiana.</title>
        <authorList>
            <person name="Chen X."/>
        </authorList>
    </citation>
    <scope>NUCLEOTIDE SEQUENCE [LARGE SCALE GENOMIC DNA]</scope>
    <source>
        <strain evidence="1">MN2024</strain>
        <tissue evidence="1">Gills</tissue>
    </source>
</reference>
<sequence>MLINCNLGEVTMAMSNCPIKQIPQLQNASVEDADRNSTQLSLDNVNNCLRLTLIKVTMSKECKEVFCKSLSQCKKLQRLSLKNVDLCDALLKHGSMSNFYKVNPDINVTMSNECKEVFCNSLSLCKELERLSIKNVELCDGLHDLFNMKRLNYITLEGVKMGTLGKVLMCKSLCQCTQLENLSLKNLDLGDGLLNLNNMGMLRSLTVDNVTMCKDGYLMLCSSISMCKHLKLSLKNLDLGDAIPSLDNLKEFELANVTMSLECVDYIKSSEQRQLSSYLKTALSIEMIANSCDKCVVNYKFKELMMI</sequence>
<gene>
    <name evidence="1" type="ORF">ACJMK2_004102</name>
</gene>
<dbReference type="SUPFAM" id="SSF52047">
    <property type="entry name" value="RNI-like"/>
    <property type="match status" value="1"/>
</dbReference>
<comment type="caution">
    <text evidence="1">The sequence shown here is derived from an EMBL/GenBank/DDBJ whole genome shotgun (WGS) entry which is preliminary data.</text>
</comment>
<proteinExistence type="predicted"/>
<name>A0ABD3Y062_SINWO</name>
<dbReference type="AlphaFoldDB" id="A0ABD3Y062"/>
<dbReference type="InterPro" id="IPR032675">
    <property type="entry name" value="LRR_dom_sf"/>
</dbReference>
<evidence type="ECO:0000313" key="2">
    <source>
        <dbReference type="Proteomes" id="UP001634394"/>
    </source>
</evidence>
<protein>
    <submittedName>
        <fullName evidence="1">Uncharacterized protein</fullName>
    </submittedName>
</protein>
<evidence type="ECO:0000313" key="1">
    <source>
        <dbReference type="EMBL" id="KAL3891857.1"/>
    </source>
</evidence>
<organism evidence="1 2">
    <name type="scientific">Sinanodonta woodiana</name>
    <name type="common">Chinese pond mussel</name>
    <name type="synonym">Anodonta woodiana</name>
    <dbReference type="NCBI Taxonomy" id="1069815"/>
    <lineage>
        <taxon>Eukaryota</taxon>
        <taxon>Metazoa</taxon>
        <taxon>Spiralia</taxon>
        <taxon>Lophotrochozoa</taxon>
        <taxon>Mollusca</taxon>
        <taxon>Bivalvia</taxon>
        <taxon>Autobranchia</taxon>
        <taxon>Heteroconchia</taxon>
        <taxon>Palaeoheterodonta</taxon>
        <taxon>Unionida</taxon>
        <taxon>Unionoidea</taxon>
        <taxon>Unionidae</taxon>
        <taxon>Unioninae</taxon>
        <taxon>Sinanodonta</taxon>
    </lineage>
</organism>
<accession>A0ABD3Y062</accession>
<keyword evidence="2" id="KW-1185">Reference proteome</keyword>
<dbReference type="Gene3D" id="3.80.10.10">
    <property type="entry name" value="Ribonuclease Inhibitor"/>
    <property type="match status" value="1"/>
</dbReference>
<dbReference type="Proteomes" id="UP001634394">
    <property type="component" value="Unassembled WGS sequence"/>
</dbReference>